<name>A0A9D9GTN7_9GAMM</name>
<protein>
    <submittedName>
        <fullName evidence="2">Uncharacterized protein</fullName>
    </submittedName>
</protein>
<evidence type="ECO:0000256" key="1">
    <source>
        <dbReference type="SAM" id="MobiDB-lite"/>
    </source>
</evidence>
<sequence length="285" mass="31439">MGSAKKKARRADRAAGAANLPKMPPKKPQLSAAELAAEAEAVAEQIRTLIDVPDTGYDAKHFLDQAAEDSLYADSELSAESAAYYTAFKPLMDKKFYELFLGSGLLSDLSGDDLYIVSLIDRTESIANEIRDLLMKGKKAEAVIAGDKMERLMIFSAFLLPVLFHKECKLFSLTHPEVKCVGIDEPNIWLGLNLGLVLINQANAVYCDHKDVLPLNVAEINALVDNLIAETERVVVPASGIERETAMLKHLKLQDEYMKKCDELSAVLKEKETALGHSLRIKDYS</sequence>
<accession>A0A9D9GTN7</accession>
<feature type="region of interest" description="Disordered" evidence="1">
    <location>
        <begin position="1"/>
        <end position="29"/>
    </location>
</feature>
<organism evidence="2 3">
    <name type="scientific">Candidatus Avisuccinivibrio stercorigallinarum</name>
    <dbReference type="NCBI Taxonomy" id="2840704"/>
    <lineage>
        <taxon>Bacteria</taxon>
        <taxon>Pseudomonadati</taxon>
        <taxon>Pseudomonadota</taxon>
        <taxon>Gammaproteobacteria</taxon>
        <taxon>Aeromonadales</taxon>
        <taxon>Succinivibrionaceae</taxon>
        <taxon>Succinivibrionaceae incertae sedis</taxon>
        <taxon>Candidatus Avisuccinivibrio</taxon>
    </lineage>
</organism>
<evidence type="ECO:0000313" key="3">
    <source>
        <dbReference type="Proteomes" id="UP000823631"/>
    </source>
</evidence>
<reference evidence="2" key="2">
    <citation type="journal article" date="2021" name="PeerJ">
        <title>Extensive microbial diversity within the chicken gut microbiome revealed by metagenomics and culture.</title>
        <authorList>
            <person name="Gilroy R."/>
            <person name="Ravi A."/>
            <person name="Getino M."/>
            <person name="Pursley I."/>
            <person name="Horton D.L."/>
            <person name="Alikhan N.F."/>
            <person name="Baker D."/>
            <person name="Gharbi K."/>
            <person name="Hall N."/>
            <person name="Watson M."/>
            <person name="Adriaenssens E.M."/>
            <person name="Foster-Nyarko E."/>
            <person name="Jarju S."/>
            <person name="Secka A."/>
            <person name="Antonio M."/>
            <person name="Oren A."/>
            <person name="Chaudhuri R.R."/>
            <person name="La Ragione R."/>
            <person name="Hildebrand F."/>
            <person name="Pallen M.J."/>
        </authorList>
    </citation>
    <scope>NUCLEOTIDE SEQUENCE</scope>
    <source>
        <strain evidence="2">17213</strain>
    </source>
</reference>
<comment type="caution">
    <text evidence="2">The sequence shown here is derived from an EMBL/GenBank/DDBJ whole genome shotgun (WGS) entry which is preliminary data.</text>
</comment>
<dbReference type="Proteomes" id="UP000823631">
    <property type="component" value="Unassembled WGS sequence"/>
</dbReference>
<feature type="compositionally biased region" description="Basic residues" evidence="1">
    <location>
        <begin position="1"/>
        <end position="10"/>
    </location>
</feature>
<dbReference type="EMBL" id="JADINH010000059">
    <property type="protein sequence ID" value="MBO8415330.1"/>
    <property type="molecule type" value="Genomic_DNA"/>
</dbReference>
<gene>
    <name evidence="2" type="ORF">IAB19_02990</name>
</gene>
<dbReference type="AlphaFoldDB" id="A0A9D9GTN7"/>
<reference evidence="2" key="1">
    <citation type="submission" date="2020-10" db="EMBL/GenBank/DDBJ databases">
        <authorList>
            <person name="Gilroy R."/>
        </authorList>
    </citation>
    <scope>NUCLEOTIDE SEQUENCE</scope>
    <source>
        <strain evidence="2">17213</strain>
    </source>
</reference>
<evidence type="ECO:0000313" key="2">
    <source>
        <dbReference type="EMBL" id="MBO8415330.1"/>
    </source>
</evidence>
<proteinExistence type="predicted"/>